<dbReference type="Proteomes" id="UP000423756">
    <property type="component" value="Unassembled WGS sequence"/>
</dbReference>
<organism evidence="2 3">
    <name type="scientific">Vibrio chagasii</name>
    <dbReference type="NCBI Taxonomy" id="170679"/>
    <lineage>
        <taxon>Bacteria</taxon>
        <taxon>Pseudomonadati</taxon>
        <taxon>Pseudomonadota</taxon>
        <taxon>Gammaproteobacteria</taxon>
        <taxon>Vibrionales</taxon>
        <taxon>Vibrionaceae</taxon>
        <taxon>Vibrio</taxon>
    </lineage>
</organism>
<gene>
    <name evidence="2" type="ORF">F7Q91_13605</name>
</gene>
<feature type="chain" id="PRO_5030769434" description="MSHA biogenesis protein MshK" evidence="1">
    <location>
        <begin position="19"/>
        <end position="106"/>
    </location>
</feature>
<dbReference type="GeneID" id="77342226"/>
<sequence length="106" mass="11184">MKVIFLLIITLFSVHSYATTLSVDSGKVERIFASTEGSIAVSINGGFPQANADKQCPGNNGWAGIVVSDGVIKSTIIAAKASGQTLTVITNGCEGDWLKIKHLYLN</sequence>
<keyword evidence="1" id="KW-0732">Signal</keyword>
<evidence type="ECO:0000313" key="2">
    <source>
        <dbReference type="EMBL" id="KAB0479307.1"/>
    </source>
</evidence>
<dbReference type="AlphaFoldDB" id="A0A7V7NTC7"/>
<protein>
    <recommendedName>
        <fullName evidence="4">MSHA biogenesis protein MshK</fullName>
    </recommendedName>
</protein>
<name>A0A7V7NTC7_9VIBR</name>
<feature type="signal peptide" evidence="1">
    <location>
        <begin position="1"/>
        <end position="18"/>
    </location>
</feature>
<proteinExistence type="predicted"/>
<evidence type="ECO:0008006" key="4">
    <source>
        <dbReference type="Google" id="ProtNLM"/>
    </source>
</evidence>
<evidence type="ECO:0000256" key="1">
    <source>
        <dbReference type="SAM" id="SignalP"/>
    </source>
</evidence>
<reference evidence="2 3" key="1">
    <citation type="submission" date="2019-09" db="EMBL/GenBank/DDBJ databases">
        <title>Draft genome sequences of 48 bacterial type strains from the CCUG.</title>
        <authorList>
            <person name="Tunovic T."/>
            <person name="Pineiro-Iglesias B."/>
            <person name="Unosson C."/>
            <person name="Inganas E."/>
            <person name="Ohlen M."/>
            <person name="Cardew S."/>
            <person name="Jensie-Markopoulos S."/>
            <person name="Salva-Serra F."/>
            <person name="Jaen-Luchoro D."/>
            <person name="Karlsson R."/>
            <person name="Svensson-Stadler L."/>
            <person name="Chun J."/>
            <person name="Moore E."/>
        </authorList>
    </citation>
    <scope>NUCLEOTIDE SEQUENCE [LARGE SCALE GENOMIC DNA]</scope>
    <source>
        <strain evidence="2 3">CCUG 48643</strain>
    </source>
</reference>
<evidence type="ECO:0000313" key="3">
    <source>
        <dbReference type="Proteomes" id="UP000423756"/>
    </source>
</evidence>
<comment type="caution">
    <text evidence="2">The sequence shown here is derived from an EMBL/GenBank/DDBJ whole genome shotgun (WGS) entry which is preliminary data.</text>
</comment>
<dbReference type="EMBL" id="VZPX01000026">
    <property type="protein sequence ID" value="KAB0479307.1"/>
    <property type="molecule type" value="Genomic_DNA"/>
</dbReference>
<dbReference type="RefSeq" id="WP_137407881.1">
    <property type="nucleotide sequence ID" value="NZ_AP025465.1"/>
</dbReference>
<accession>A0A7V7NTC7</accession>